<reference evidence="1 2" key="1">
    <citation type="submission" date="2013-02" db="EMBL/GenBank/DDBJ databases">
        <title>The Genome Sequence of Acinetobacter sp. NIPH 2168.</title>
        <authorList>
            <consortium name="The Broad Institute Genome Sequencing Platform"/>
            <consortium name="The Broad Institute Genome Sequencing Center for Infectious Disease"/>
            <person name="Cerqueira G."/>
            <person name="Feldgarden M."/>
            <person name="Courvalin P."/>
            <person name="Perichon B."/>
            <person name="Grillot-Courvalin C."/>
            <person name="Clermont D."/>
            <person name="Rocha E."/>
            <person name="Yoon E.-J."/>
            <person name="Nemec A."/>
            <person name="Walker B."/>
            <person name="Young S.K."/>
            <person name="Zeng Q."/>
            <person name="Gargeya S."/>
            <person name="Fitzgerald M."/>
            <person name="Haas B."/>
            <person name="Abouelleil A."/>
            <person name="Alvarado L."/>
            <person name="Arachchi H.M."/>
            <person name="Berlin A.M."/>
            <person name="Chapman S.B."/>
            <person name="Dewar J."/>
            <person name="Goldberg J."/>
            <person name="Griggs A."/>
            <person name="Gujja S."/>
            <person name="Hansen M."/>
            <person name="Howarth C."/>
            <person name="Imamovic A."/>
            <person name="Larimer J."/>
            <person name="McCowan C."/>
            <person name="Murphy C."/>
            <person name="Neiman D."/>
            <person name="Pearson M."/>
            <person name="Priest M."/>
            <person name="Roberts A."/>
            <person name="Saif S."/>
            <person name="Shea T."/>
            <person name="Sisk P."/>
            <person name="Sykes S."/>
            <person name="Wortman J."/>
            <person name="Nusbaum C."/>
            <person name="Birren B."/>
        </authorList>
    </citation>
    <scope>NUCLEOTIDE SEQUENCE [LARGE SCALE GENOMIC DNA]</scope>
    <source>
        <strain evidence="1 2">NIPH 2168</strain>
    </source>
</reference>
<dbReference type="PATRIC" id="fig|1217706.3.peg.1392"/>
<comment type="caution">
    <text evidence="1">The sequence shown here is derived from an EMBL/GenBank/DDBJ whole genome shotgun (WGS) entry which is preliminary data.</text>
</comment>
<keyword evidence="2" id="KW-1185">Reference proteome</keyword>
<dbReference type="EMBL" id="APRW01000009">
    <property type="protein sequence ID" value="ENX22203.1"/>
    <property type="molecule type" value="Genomic_DNA"/>
</dbReference>
<dbReference type="HOGENOM" id="CLU_135444_0_0_6"/>
<name>N9NMJ4_9GAMM</name>
<dbReference type="GeneID" id="303681858"/>
<gene>
    <name evidence="1" type="ORF">F892_01445</name>
</gene>
<dbReference type="Proteomes" id="UP000013173">
    <property type="component" value="Unassembled WGS sequence"/>
</dbReference>
<dbReference type="OrthoDB" id="6707778at2"/>
<evidence type="ECO:0000313" key="1">
    <source>
        <dbReference type="EMBL" id="ENX22203.1"/>
    </source>
</evidence>
<accession>N9NMJ4</accession>
<proteinExistence type="predicted"/>
<dbReference type="AlphaFoldDB" id="N9NMJ4"/>
<protein>
    <submittedName>
        <fullName evidence="1">Uncharacterized protein</fullName>
    </submittedName>
</protein>
<sequence>MRKEFELHAFDEILNKVKSLYFFNLNVDKRFWQHAEYDFLIRFLHESSKIKEHKKSVDNYSSRLHSYFDKVIQNRLKLDINKSSLKLEGKILAFNVYLTMFDSLGEGETGGFIDGCDTPPPEFWIHFDGENLYSFIPAEFIEIVNSAIEASMGESLVWYTDLIEI</sequence>
<organism evidence="1 2">
    <name type="scientific">Acinetobacter vivianii</name>
    <dbReference type="NCBI Taxonomy" id="1776742"/>
    <lineage>
        <taxon>Bacteria</taxon>
        <taxon>Pseudomonadati</taxon>
        <taxon>Pseudomonadota</taxon>
        <taxon>Gammaproteobacteria</taxon>
        <taxon>Moraxellales</taxon>
        <taxon>Moraxellaceae</taxon>
        <taxon>Acinetobacter</taxon>
    </lineage>
</organism>
<dbReference type="RefSeq" id="WP_005257146.1">
    <property type="nucleotide sequence ID" value="NZ_BMDR01000001.1"/>
</dbReference>
<evidence type="ECO:0000313" key="2">
    <source>
        <dbReference type="Proteomes" id="UP000013173"/>
    </source>
</evidence>